<gene>
    <name evidence="7" type="ORF">GM50_11905</name>
</gene>
<comment type="caution">
    <text evidence="7">The sequence shown here is derived from an EMBL/GenBank/DDBJ whole genome shotgun (WGS) entry which is preliminary data.</text>
</comment>
<dbReference type="Pfam" id="PF04234">
    <property type="entry name" value="CopC"/>
    <property type="match status" value="1"/>
</dbReference>
<dbReference type="EMBL" id="JNSK01000044">
    <property type="protein sequence ID" value="KGA17374.1"/>
    <property type="molecule type" value="Genomic_DNA"/>
</dbReference>
<dbReference type="GO" id="GO:0005507">
    <property type="term" value="F:copper ion binding"/>
    <property type="evidence" value="ECO:0007669"/>
    <property type="project" value="InterPro"/>
</dbReference>
<evidence type="ECO:0000256" key="1">
    <source>
        <dbReference type="ARBA" id="ARBA00004196"/>
    </source>
</evidence>
<evidence type="ECO:0000259" key="6">
    <source>
        <dbReference type="Pfam" id="PF04234"/>
    </source>
</evidence>
<dbReference type="PANTHER" id="PTHR34820:SF4">
    <property type="entry name" value="INNER MEMBRANE PROTEIN YEBZ"/>
    <property type="match status" value="1"/>
</dbReference>
<evidence type="ECO:0000256" key="5">
    <source>
        <dbReference type="SAM" id="Phobius"/>
    </source>
</evidence>
<keyword evidence="5" id="KW-0812">Transmembrane</keyword>
<keyword evidence="5" id="KW-0472">Membrane</keyword>
<evidence type="ECO:0000256" key="4">
    <source>
        <dbReference type="ARBA" id="ARBA00023008"/>
    </source>
</evidence>
<keyword evidence="2" id="KW-0479">Metal-binding</keyword>
<feature type="transmembrane region" description="Helical" evidence="5">
    <location>
        <begin position="150"/>
        <end position="170"/>
    </location>
</feature>
<sequence length="177" mass="18735">MKLKQLGAFVTALLLLLIPQASANELVTTDPLGGSTIQVSPSVVTITTSLPLMADGNSVEVTDPSGIRVDDGTLAIVENEAVVGLTELTVGGYYTVRYLLLAENDIPLEGSYRFNYSAPAAVSSESATPIETEATASEQPSASSSKGTDFLVIMLLVFSLFVLVGLGMYARRIFNER</sequence>
<keyword evidence="3" id="KW-0732">Signal</keyword>
<dbReference type="GO" id="GO:0030313">
    <property type="term" value="C:cell envelope"/>
    <property type="evidence" value="ECO:0007669"/>
    <property type="project" value="UniProtKB-SubCell"/>
</dbReference>
<dbReference type="InterPro" id="IPR014756">
    <property type="entry name" value="Ig_E-set"/>
</dbReference>
<dbReference type="InterPro" id="IPR007348">
    <property type="entry name" value="CopC_dom"/>
</dbReference>
<protein>
    <recommendedName>
        <fullName evidence="6">CopC domain-containing protein</fullName>
    </recommendedName>
</protein>
<comment type="subcellular location">
    <subcellularLocation>
        <location evidence="1">Cell envelope</location>
    </subcellularLocation>
</comment>
<evidence type="ECO:0000256" key="2">
    <source>
        <dbReference type="ARBA" id="ARBA00022723"/>
    </source>
</evidence>
<dbReference type="SUPFAM" id="SSF81296">
    <property type="entry name" value="E set domains"/>
    <property type="match status" value="1"/>
</dbReference>
<dbReference type="GO" id="GO:0006825">
    <property type="term" value="P:copper ion transport"/>
    <property type="evidence" value="ECO:0007669"/>
    <property type="project" value="InterPro"/>
</dbReference>
<reference evidence="7" key="1">
    <citation type="submission" date="2014-05" db="EMBL/GenBank/DDBJ databases">
        <title>Key roles for freshwater Actinobacteria revealed by deep metagenomic sequencing.</title>
        <authorList>
            <person name="Ghai R."/>
            <person name="Mizuno C.M."/>
            <person name="Picazo A."/>
            <person name="Camacho A."/>
            <person name="Rodriguez-Valera F."/>
        </authorList>
    </citation>
    <scope>NUCLEOTIDE SEQUENCE</scope>
</reference>
<name>A0A094Q5L6_9ZZZZ</name>
<dbReference type="GO" id="GO:0005886">
    <property type="term" value="C:plasma membrane"/>
    <property type="evidence" value="ECO:0007669"/>
    <property type="project" value="TreeGrafter"/>
</dbReference>
<proteinExistence type="predicted"/>
<dbReference type="Gene3D" id="2.60.40.1220">
    <property type="match status" value="1"/>
</dbReference>
<organism evidence="7">
    <name type="scientific">freshwater metagenome</name>
    <dbReference type="NCBI Taxonomy" id="449393"/>
    <lineage>
        <taxon>unclassified sequences</taxon>
        <taxon>metagenomes</taxon>
        <taxon>ecological metagenomes</taxon>
    </lineage>
</organism>
<keyword evidence="5" id="KW-1133">Transmembrane helix</keyword>
<dbReference type="GO" id="GO:0046688">
    <property type="term" value="P:response to copper ion"/>
    <property type="evidence" value="ECO:0007669"/>
    <property type="project" value="InterPro"/>
</dbReference>
<dbReference type="InterPro" id="IPR014755">
    <property type="entry name" value="Cu-Rt/internalin_Ig-like"/>
</dbReference>
<dbReference type="AlphaFoldDB" id="A0A094Q5L6"/>
<evidence type="ECO:0000313" key="7">
    <source>
        <dbReference type="EMBL" id="KGA17374.1"/>
    </source>
</evidence>
<dbReference type="PANTHER" id="PTHR34820">
    <property type="entry name" value="INNER MEMBRANE PROTEIN YEBZ"/>
    <property type="match status" value="1"/>
</dbReference>
<keyword evidence="4" id="KW-0186">Copper</keyword>
<dbReference type="GO" id="GO:0042597">
    <property type="term" value="C:periplasmic space"/>
    <property type="evidence" value="ECO:0007669"/>
    <property type="project" value="InterPro"/>
</dbReference>
<dbReference type="InterPro" id="IPR032694">
    <property type="entry name" value="CopC/D"/>
</dbReference>
<feature type="domain" description="CopC" evidence="6">
    <location>
        <begin position="25"/>
        <end position="115"/>
    </location>
</feature>
<accession>A0A094Q5L6</accession>
<evidence type="ECO:0000256" key="3">
    <source>
        <dbReference type="ARBA" id="ARBA00022729"/>
    </source>
</evidence>